<reference evidence="1 2" key="1">
    <citation type="journal article" date="2018" name="BMC Genomics">
        <title>Comparative genome analyses reveal sequence features reflecting distinct modes of host-adaptation between dicot and monocot powdery mildew.</title>
        <authorList>
            <person name="Wu Y."/>
            <person name="Ma X."/>
            <person name="Pan Z."/>
            <person name="Kale S.D."/>
            <person name="Song Y."/>
            <person name="King H."/>
            <person name="Zhang Q."/>
            <person name="Presley C."/>
            <person name="Deng X."/>
            <person name="Wei C.I."/>
            <person name="Xiao S."/>
        </authorList>
    </citation>
    <scope>NUCLEOTIDE SEQUENCE [LARGE SCALE GENOMIC DNA]</scope>
    <source>
        <strain evidence="1">UMSG2</strain>
    </source>
</reference>
<dbReference type="EMBL" id="MCFK01004776">
    <property type="protein sequence ID" value="RKF60777.1"/>
    <property type="molecule type" value="Genomic_DNA"/>
</dbReference>
<keyword evidence="2" id="KW-1185">Reference proteome</keyword>
<evidence type="ECO:0000313" key="2">
    <source>
        <dbReference type="Proteomes" id="UP000286134"/>
    </source>
</evidence>
<gene>
    <name evidence="1" type="ORF">OnM2_047062</name>
</gene>
<name>A0A420HTP4_9PEZI</name>
<proteinExistence type="predicted"/>
<accession>A0A420HTP4</accession>
<dbReference type="Proteomes" id="UP000286134">
    <property type="component" value="Unassembled WGS sequence"/>
</dbReference>
<organism evidence="1 2">
    <name type="scientific">Erysiphe neolycopersici</name>
    <dbReference type="NCBI Taxonomy" id="212602"/>
    <lineage>
        <taxon>Eukaryota</taxon>
        <taxon>Fungi</taxon>
        <taxon>Dikarya</taxon>
        <taxon>Ascomycota</taxon>
        <taxon>Pezizomycotina</taxon>
        <taxon>Leotiomycetes</taxon>
        <taxon>Erysiphales</taxon>
        <taxon>Erysiphaceae</taxon>
        <taxon>Erysiphe</taxon>
    </lineage>
</organism>
<evidence type="ECO:0000313" key="1">
    <source>
        <dbReference type="EMBL" id="RKF60777.1"/>
    </source>
</evidence>
<dbReference type="AlphaFoldDB" id="A0A420HTP4"/>
<dbReference type="STRING" id="212602.A0A420HTP4"/>
<comment type="caution">
    <text evidence="1">The sequence shown here is derived from an EMBL/GenBank/DDBJ whole genome shotgun (WGS) entry which is preliminary data.</text>
</comment>
<protein>
    <submittedName>
        <fullName evidence="1">Uncharacterized protein</fullName>
    </submittedName>
</protein>
<sequence>MAKFLSFFLRPYSIATICSIVINTRHVAHMSPNKSESFFFSSPDRIAHRDNSDPVQSKRVNKFQLDVKTIRQITSGSISGFGVSRLLSKISRPLLIITVLMGVVIQKSSHT</sequence>
<dbReference type="OrthoDB" id="3990500at2759"/>